<evidence type="ECO:0000313" key="4">
    <source>
        <dbReference type="Proteomes" id="UP000520770"/>
    </source>
</evidence>
<accession>A0A7W6S4J1</accession>
<evidence type="ECO:0000313" key="5">
    <source>
        <dbReference type="Proteomes" id="UP000524535"/>
    </source>
</evidence>
<dbReference type="Pfam" id="PF08922">
    <property type="entry name" value="DUF1905"/>
    <property type="match status" value="1"/>
</dbReference>
<dbReference type="EMBL" id="JACIGW010000001">
    <property type="protein sequence ID" value="MBB4347091.1"/>
    <property type="molecule type" value="Genomic_DNA"/>
</dbReference>
<dbReference type="Proteomes" id="UP000524535">
    <property type="component" value="Unassembled WGS sequence"/>
</dbReference>
<protein>
    <recommendedName>
        <fullName evidence="7">DUF1905 domain-containing protein</fullName>
    </recommendedName>
</protein>
<evidence type="ECO:0000313" key="6">
    <source>
        <dbReference type="Proteomes" id="UP000576087"/>
    </source>
</evidence>
<evidence type="ECO:0008006" key="7">
    <source>
        <dbReference type="Google" id="ProtNLM"/>
    </source>
</evidence>
<evidence type="ECO:0000313" key="3">
    <source>
        <dbReference type="EMBL" id="MBB4445203.1"/>
    </source>
</evidence>
<dbReference type="InterPro" id="IPR015018">
    <property type="entry name" value="DUF1905"/>
</dbReference>
<dbReference type="EMBL" id="JACIGY010000001">
    <property type="protein sequence ID" value="MBB4410515.1"/>
    <property type="molecule type" value="Genomic_DNA"/>
</dbReference>
<comment type="caution">
    <text evidence="1">The sequence shown here is derived from an EMBL/GenBank/DDBJ whole genome shotgun (WGS) entry which is preliminary data.</text>
</comment>
<dbReference type="InterPro" id="IPR037079">
    <property type="entry name" value="AF2212/PG0164-like_sf"/>
</dbReference>
<sequence>MNNARRPMKAIQFEAEVIHWRGPAPFFFAPLPKDEADEIARLSKLLTYGWGMIPVDVKISGTEFYTALFAKEGTYFLPLKDAVRKKTGITAGDVISVVMTLRPPKR</sequence>
<dbReference type="EMBL" id="JACIHM010000001">
    <property type="protein sequence ID" value="MBB4445203.1"/>
    <property type="molecule type" value="Genomic_DNA"/>
</dbReference>
<dbReference type="Gene3D" id="2.40.30.100">
    <property type="entry name" value="AF2212/PG0164-like"/>
    <property type="match status" value="1"/>
</dbReference>
<keyword evidence="5" id="KW-1185">Reference proteome</keyword>
<dbReference type="Proteomes" id="UP000576087">
    <property type="component" value="Unassembled WGS sequence"/>
</dbReference>
<organism evidence="1 4">
    <name type="scientific">Aliirhizobium cellulosilyticum</name>
    <dbReference type="NCBI Taxonomy" id="393664"/>
    <lineage>
        <taxon>Bacteria</taxon>
        <taxon>Pseudomonadati</taxon>
        <taxon>Pseudomonadota</taxon>
        <taxon>Alphaproteobacteria</taxon>
        <taxon>Hyphomicrobiales</taxon>
        <taxon>Rhizobiaceae</taxon>
        <taxon>Aliirhizobium</taxon>
    </lineage>
</organism>
<dbReference type="Proteomes" id="UP000520770">
    <property type="component" value="Unassembled WGS sequence"/>
</dbReference>
<dbReference type="SUPFAM" id="SSF141694">
    <property type="entry name" value="AF2212/PG0164-like"/>
    <property type="match status" value="1"/>
</dbReference>
<evidence type="ECO:0000313" key="1">
    <source>
        <dbReference type="EMBL" id="MBB4347091.1"/>
    </source>
</evidence>
<dbReference type="RefSeq" id="WP_246435722.1">
    <property type="nucleotide sequence ID" value="NZ_JACIGW010000001.1"/>
</dbReference>
<reference evidence="4 5" key="1">
    <citation type="submission" date="2020-08" db="EMBL/GenBank/DDBJ databases">
        <title>Genomic Encyclopedia of Type Strains, Phase IV (KMG-V): Genome sequencing to study the core and pangenomes of soil and plant-associated prokaryotes.</title>
        <authorList>
            <person name="Whitman W."/>
        </authorList>
    </citation>
    <scope>NUCLEOTIDE SEQUENCE [LARGE SCALE GENOMIC DNA]</scope>
    <source>
        <strain evidence="2 5">SEMIA 444</strain>
        <strain evidence="1 4">SEMIA 448</strain>
        <strain evidence="3 6">SEMIA 452</strain>
    </source>
</reference>
<gene>
    <name evidence="2" type="ORF">GGE31_000986</name>
    <name evidence="1" type="ORF">GGE33_000799</name>
    <name evidence="3" type="ORF">GGE35_000985</name>
</gene>
<name>A0A7W6S4J1_9HYPH</name>
<proteinExistence type="predicted"/>
<evidence type="ECO:0000313" key="2">
    <source>
        <dbReference type="EMBL" id="MBB4410515.1"/>
    </source>
</evidence>
<dbReference type="AlphaFoldDB" id="A0A7W6S4J1"/>